<accession>A0ABD3SBW7</accession>
<proteinExistence type="inferred from homology"/>
<dbReference type="PANTHER" id="PTHR11679">
    <property type="entry name" value="VESICLE PROTEIN SORTING-ASSOCIATED"/>
    <property type="match status" value="1"/>
</dbReference>
<sequence>MISSVSSSSSSSSSSSYSSYDQHQLDGIASVRSYIDRISTGDGKCHGMKVLLLDDVTTQILSCVSTQSEILSREVYLVCRIDEPHHARGGGGGGGGSHSLALAEEDDGTSSVAHVSHMKAVCFLRPTEINVGHLVRELASPRFSEYHVYFSGILSPTLLDLLAESDPFERVKRVQEFYADFLPINPDLLSLNCRNTLPMTSMLSKTANSSTSQIRSSIYERNLAGLQSMLLALRRQPAIVRYQKSSIAARRLATDVCDGIRSDQIFHFLRGSGKPLGTVGHVGGGGQGDRQSMSGGGGGGSSSMSLSMSSGGGGNNSMLLLVLDRMDDPVTPLLSQWTYQAMVHELLGLNNSRVVLRGVPNISRDLEEVVLSSAPGHDAFFQDHRNSNFGELGEAIQTLLRDYQAKSKMNSVSNLRSIEEMQEFMERFPELRSQSHTVSKHVAIMGELARLVEVCNLMDVSAFEQDLACSDDQAGHLRELMSKLDSPIVKIPDKLRLGMLYALRYENAVPSGSIPAVKEAMKRGGVPPDGVGLVDAILKYAGSDVRGPGLYGTNRDITSKLMKSIMTSVQGISNVYSQHSPVLMDTVEGAARGKLPGQTHPMILSGGGTSTNVDGMPLPQEILIFMVGGVTYEESTKVNQFNQANSGKVRVILGGSTVHNSTSFLEELKLVRNGR</sequence>
<dbReference type="InterPro" id="IPR043127">
    <property type="entry name" value="Sec-1-like_dom3a"/>
</dbReference>
<feature type="region of interest" description="Disordered" evidence="2">
    <location>
        <begin position="1"/>
        <end position="20"/>
    </location>
</feature>
<dbReference type="Gene3D" id="3.40.50.2060">
    <property type="match status" value="1"/>
</dbReference>
<dbReference type="InterPro" id="IPR043154">
    <property type="entry name" value="Sec-1-like_dom1"/>
</dbReference>
<dbReference type="PIRSF" id="PIRSF005715">
    <property type="entry name" value="VPS45_Sec1"/>
    <property type="match status" value="1"/>
</dbReference>
<evidence type="ECO:0000313" key="4">
    <source>
        <dbReference type="Proteomes" id="UP001530377"/>
    </source>
</evidence>
<evidence type="ECO:0008006" key="5">
    <source>
        <dbReference type="Google" id="ProtNLM"/>
    </source>
</evidence>
<dbReference type="Gene3D" id="3.40.50.1910">
    <property type="match status" value="1"/>
</dbReference>
<dbReference type="InterPro" id="IPR001619">
    <property type="entry name" value="Sec1-like"/>
</dbReference>
<feature type="compositionally biased region" description="Gly residues" evidence="2">
    <location>
        <begin position="280"/>
        <end position="301"/>
    </location>
</feature>
<dbReference type="SUPFAM" id="SSF56815">
    <property type="entry name" value="Sec1/munc18-like (SM) proteins"/>
    <property type="match status" value="1"/>
</dbReference>
<dbReference type="Pfam" id="PF00995">
    <property type="entry name" value="Sec1"/>
    <property type="match status" value="1"/>
</dbReference>
<comment type="caution">
    <text evidence="3">The sequence shown here is derived from an EMBL/GenBank/DDBJ whole genome shotgun (WGS) entry which is preliminary data.</text>
</comment>
<keyword evidence="4" id="KW-1185">Reference proteome</keyword>
<comment type="similarity">
    <text evidence="1">Belongs to the STXBP/unc-18/SEC1 family.</text>
</comment>
<name>A0ABD3SBW7_9STRA</name>
<evidence type="ECO:0000256" key="1">
    <source>
        <dbReference type="ARBA" id="ARBA00009884"/>
    </source>
</evidence>
<evidence type="ECO:0000313" key="3">
    <source>
        <dbReference type="EMBL" id="KAL3821890.1"/>
    </source>
</evidence>
<feature type="region of interest" description="Disordered" evidence="2">
    <location>
        <begin position="279"/>
        <end position="311"/>
    </location>
</feature>
<organism evidence="3 4">
    <name type="scientific">Cyclostephanos tholiformis</name>
    <dbReference type="NCBI Taxonomy" id="382380"/>
    <lineage>
        <taxon>Eukaryota</taxon>
        <taxon>Sar</taxon>
        <taxon>Stramenopiles</taxon>
        <taxon>Ochrophyta</taxon>
        <taxon>Bacillariophyta</taxon>
        <taxon>Coscinodiscophyceae</taxon>
        <taxon>Thalassiosirophycidae</taxon>
        <taxon>Stephanodiscales</taxon>
        <taxon>Stephanodiscaceae</taxon>
        <taxon>Cyclostephanos</taxon>
    </lineage>
</organism>
<gene>
    <name evidence="3" type="ORF">ACHAXA_008424</name>
</gene>
<protein>
    <recommendedName>
        <fullName evidence="5">Sec1-like protein</fullName>
    </recommendedName>
</protein>
<dbReference type="InterPro" id="IPR036045">
    <property type="entry name" value="Sec1-like_sf"/>
</dbReference>
<dbReference type="InterPro" id="IPR027482">
    <property type="entry name" value="Sec1-like_dom2"/>
</dbReference>
<reference evidence="3 4" key="1">
    <citation type="submission" date="2024-10" db="EMBL/GenBank/DDBJ databases">
        <title>Updated reference genomes for cyclostephanoid diatoms.</title>
        <authorList>
            <person name="Roberts W.R."/>
            <person name="Alverson A.J."/>
        </authorList>
    </citation>
    <scope>NUCLEOTIDE SEQUENCE [LARGE SCALE GENOMIC DNA]</scope>
    <source>
        <strain evidence="3 4">AJA228-03</strain>
    </source>
</reference>
<dbReference type="Proteomes" id="UP001530377">
    <property type="component" value="Unassembled WGS sequence"/>
</dbReference>
<dbReference type="Gene3D" id="1.25.40.60">
    <property type="match status" value="1"/>
</dbReference>
<dbReference type="Gene3D" id="3.90.830.10">
    <property type="entry name" value="Syntaxin Binding Protein 1, Chain A, domain 2"/>
    <property type="match status" value="1"/>
</dbReference>
<evidence type="ECO:0000256" key="2">
    <source>
        <dbReference type="SAM" id="MobiDB-lite"/>
    </source>
</evidence>
<dbReference type="EMBL" id="JALLPB020000080">
    <property type="protein sequence ID" value="KAL3821890.1"/>
    <property type="molecule type" value="Genomic_DNA"/>
</dbReference>
<dbReference type="AlphaFoldDB" id="A0ABD3SBW7"/>